<proteinExistence type="predicted"/>
<feature type="domain" description="Transposase (putative) gypsy type" evidence="3">
    <location>
        <begin position="86"/>
        <end position="149"/>
    </location>
</feature>
<dbReference type="Pfam" id="PF04195">
    <property type="entry name" value="Transposase_28"/>
    <property type="match status" value="1"/>
</dbReference>
<dbReference type="EMBL" id="CAJGYO010000003">
    <property type="protein sequence ID" value="CAD6220652.1"/>
    <property type="molecule type" value="Genomic_DNA"/>
</dbReference>
<feature type="region of interest" description="Disordered" evidence="2">
    <location>
        <begin position="497"/>
        <end position="536"/>
    </location>
</feature>
<dbReference type="PANTHER" id="PTHR33026:SF7">
    <property type="entry name" value="OS03G0100275 PROTEIN"/>
    <property type="match status" value="1"/>
</dbReference>
<dbReference type="Proteomes" id="UP000604825">
    <property type="component" value="Unassembled WGS sequence"/>
</dbReference>
<keyword evidence="5" id="KW-1185">Reference proteome</keyword>
<evidence type="ECO:0000313" key="5">
    <source>
        <dbReference type="Proteomes" id="UP000604825"/>
    </source>
</evidence>
<evidence type="ECO:0000256" key="1">
    <source>
        <dbReference type="SAM" id="Coils"/>
    </source>
</evidence>
<sequence length="536" mass="60003">MSDQEKNASTNSPFGSNQSDLGEDLSDVSAFESELIVDDTKSLKFGQTLMDDNELDWMVTNRMVERASVCLPGNEVVPDPKPYECVVFRDQFAVVLCMSCQDFLEELLKAYKIEMHHLTPNGVAKLALFIWAIKSQDVNLDIRAFCALHEMHTQFRKKIAEDEVDLGLDVNTQEVLSQQASDDKETIGDVGATLHVASPPRVVIHDSDLGGGPMETDASKVKADKGKGTTTVTLDFDDSDEDVFDKEAKNAWPSRLTESTIDVNTGEKIACQLEKGVSTEEFFPDPLSQKETTVDIGKMKDVAQEPATPAEALETIPGGVDPETYKRCMEYCQAQGVNLDTFKFVGIGLDRLRIMPKKSGLKLSKYIDDAFVVPDAEAQLARKSSLELADASVTMVYKTALLQRSLRKSLEEDAKNAALHEKGLLEEIRSLKSQLAAKEKERVEIVEALHNMESKCISVGAKLETKTEDFDNLKKDFYKIVKEKIYRGRESAFMKAKKKMEKQLEKEITTDEKEQREQDKREEESARDDDVGDHPF</sequence>
<gene>
    <name evidence="4" type="ORF">NCGR_LOCUS14105</name>
</gene>
<keyword evidence="1" id="KW-0175">Coiled coil</keyword>
<evidence type="ECO:0000259" key="3">
    <source>
        <dbReference type="Pfam" id="PF04195"/>
    </source>
</evidence>
<feature type="compositionally biased region" description="Basic and acidic residues" evidence="2">
    <location>
        <begin position="501"/>
        <end position="536"/>
    </location>
</feature>
<protein>
    <recommendedName>
        <fullName evidence="3">Transposase (putative) gypsy type domain-containing protein</fullName>
    </recommendedName>
</protein>
<dbReference type="InterPro" id="IPR007321">
    <property type="entry name" value="Transposase_28"/>
</dbReference>
<name>A0A811N4B6_9POAL</name>
<feature type="coiled-coil region" evidence="1">
    <location>
        <begin position="421"/>
        <end position="455"/>
    </location>
</feature>
<organism evidence="4 5">
    <name type="scientific">Miscanthus lutarioriparius</name>
    <dbReference type="NCBI Taxonomy" id="422564"/>
    <lineage>
        <taxon>Eukaryota</taxon>
        <taxon>Viridiplantae</taxon>
        <taxon>Streptophyta</taxon>
        <taxon>Embryophyta</taxon>
        <taxon>Tracheophyta</taxon>
        <taxon>Spermatophyta</taxon>
        <taxon>Magnoliopsida</taxon>
        <taxon>Liliopsida</taxon>
        <taxon>Poales</taxon>
        <taxon>Poaceae</taxon>
        <taxon>PACMAD clade</taxon>
        <taxon>Panicoideae</taxon>
        <taxon>Andropogonodae</taxon>
        <taxon>Andropogoneae</taxon>
        <taxon>Saccharinae</taxon>
        <taxon>Miscanthus</taxon>
    </lineage>
</organism>
<reference evidence="4" key="1">
    <citation type="submission" date="2020-10" db="EMBL/GenBank/DDBJ databases">
        <authorList>
            <person name="Han B."/>
            <person name="Lu T."/>
            <person name="Zhao Q."/>
            <person name="Huang X."/>
            <person name="Zhao Y."/>
        </authorList>
    </citation>
    <scope>NUCLEOTIDE SEQUENCE</scope>
</reference>
<dbReference type="OrthoDB" id="685425at2759"/>
<evidence type="ECO:0000313" key="4">
    <source>
        <dbReference type="EMBL" id="CAD6220652.1"/>
    </source>
</evidence>
<feature type="compositionally biased region" description="Polar residues" evidence="2">
    <location>
        <begin position="7"/>
        <end position="20"/>
    </location>
</feature>
<feature type="region of interest" description="Disordered" evidence="2">
    <location>
        <begin position="1"/>
        <end position="23"/>
    </location>
</feature>
<dbReference type="AlphaFoldDB" id="A0A811N4B6"/>
<evidence type="ECO:0000256" key="2">
    <source>
        <dbReference type="SAM" id="MobiDB-lite"/>
    </source>
</evidence>
<dbReference type="PANTHER" id="PTHR33026">
    <property type="entry name" value="OS06G0360600 PROTEIN"/>
    <property type="match status" value="1"/>
</dbReference>
<accession>A0A811N4B6</accession>
<comment type="caution">
    <text evidence="4">The sequence shown here is derived from an EMBL/GenBank/DDBJ whole genome shotgun (WGS) entry which is preliminary data.</text>
</comment>